<dbReference type="GO" id="GO:0008745">
    <property type="term" value="F:N-acetylmuramoyl-L-alanine amidase activity"/>
    <property type="evidence" value="ECO:0007669"/>
    <property type="project" value="UniProtKB-EC"/>
</dbReference>
<dbReference type="Proteomes" id="UP000243426">
    <property type="component" value="Chromosome I"/>
</dbReference>
<gene>
    <name evidence="12" type="ORF">SAMN05216198_2359</name>
</gene>
<reference evidence="13" key="1">
    <citation type="submission" date="2016-10" db="EMBL/GenBank/DDBJ databases">
        <authorList>
            <person name="Varghese N."/>
            <person name="Submissions S."/>
        </authorList>
    </citation>
    <scope>NUCLEOTIDE SEQUENCE [LARGE SCALE GENOMIC DNA]</scope>
    <source>
        <strain evidence="13">2SM5</strain>
    </source>
</reference>
<dbReference type="InterPro" id="IPR018392">
    <property type="entry name" value="LysM"/>
</dbReference>
<evidence type="ECO:0000256" key="6">
    <source>
        <dbReference type="ARBA" id="ARBA00022764"/>
    </source>
</evidence>
<dbReference type="PROSITE" id="PS51782">
    <property type="entry name" value="LYSM"/>
    <property type="match status" value="1"/>
</dbReference>
<proteinExistence type="inferred from homology"/>
<name>A0A1H1TP96_9GAMM</name>
<comment type="similarity">
    <text evidence="3">Belongs to the N-acetylmuramoyl-L-alanine amidase 3 family.</text>
</comment>
<dbReference type="GO" id="GO:0009253">
    <property type="term" value="P:peptidoglycan catabolic process"/>
    <property type="evidence" value="ECO:0007669"/>
    <property type="project" value="InterPro"/>
</dbReference>
<evidence type="ECO:0000256" key="5">
    <source>
        <dbReference type="ARBA" id="ARBA00022729"/>
    </source>
</evidence>
<dbReference type="EMBL" id="LT629748">
    <property type="protein sequence ID" value="SDS62068.1"/>
    <property type="molecule type" value="Genomic_DNA"/>
</dbReference>
<dbReference type="FunFam" id="3.40.630.40:FF:000001">
    <property type="entry name" value="N-acetylmuramoyl-L-alanine amidase"/>
    <property type="match status" value="1"/>
</dbReference>
<dbReference type="InterPro" id="IPR021731">
    <property type="entry name" value="AMIN_dom"/>
</dbReference>
<feature type="region of interest" description="Disordered" evidence="10">
    <location>
        <begin position="139"/>
        <end position="160"/>
    </location>
</feature>
<dbReference type="InterPro" id="IPR002508">
    <property type="entry name" value="MurNAc-LAA_cat"/>
</dbReference>
<evidence type="ECO:0000256" key="7">
    <source>
        <dbReference type="ARBA" id="ARBA00022801"/>
    </source>
</evidence>
<dbReference type="Pfam" id="PF01520">
    <property type="entry name" value="Amidase_3"/>
    <property type="match status" value="1"/>
</dbReference>
<evidence type="ECO:0000313" key="12">
    <source>
        <dbReference type="EMBL" id="SDS62068.1"/>
    </source>
</evidence>
<dbReference type="CDD" id="cd00118">
    <property type="entry name" value="LysM"/>
    <property type="match status" value="1"/>
</dbReference>
<accession>A0A1H1TP96</accession>
<dbReference type="PANTHER" id="PTHR30404:SF0">
    <property type="entry name" value="N-ACETYLMURAMOYL-L-ALANINE AMIDASE AMIC"/>
    <property type="match status" value="1"/>
</dbReference>
<feature type="domain" description="LysM" evidence="11">
    <location>
        <begin position="417"/>
        <end position="460"/>
    </location>
</feature>
<dbReference type="SMART" id="SM00646">
    <property type="entry name" value="Ami_3"/>
    <property type="match status" value="1"/>
</dbReference>
<dbReference type="STRING" id="797277.SAMN05216198_2359"/>
<evidence type="ECO:0000256" key="3">
    <source>
        <dbReference type="ARBA" id="ARBA00010860"/>
    </source>
</evidence>
<dbReference type="SUPFAM" id="SSF54106">
    <property type="entry name" value="LysM domain"/>
    <property type="match status" value="1"/>
</dbReference>
<protein>
    <recommendedName>
        <fullName evidence="9">N-acetylmuramoyl-L-alanine amidase AmiC</fullName>
        <ecNumber evidence="4">3.5.1.28</ecNumber>
    </recommendedName>
</protein>
<dbReference type="Pfam" id="PF11741">
    <property type="entry name" value="AMIN"/>
    <property type="match status" value="1"/>
</dbReference>
<evidence type="ECO:0000256" key="2">
    <source>
        <dbReference type="ARBA" id="ARBA00004418"/>
    </source>
</evidence>
<keyword evidence="5" id="KW-0732">Signal</keyword>
<dbReference type="GO" id="GO:0071555">
    <property type="term" value="P:cell wall organization"/>
    <property type="evidence" value="ECO:0007669"/>
    <property type="project" value="UniProtKB-KW"/>
</dbReference>
<dbReference type="CDD" id="cd02696">
    <property type="entry name" value="MurNAc-LAA"/>
    <property type="match status" value="1"/>
</dbReference>
<dbReference type="AlphaFoldDB" id="A0A1H1TP96"/>
<sequence length="471" mass="50615">MTKIRIMTTRIMTVLLATASMLCGGLLHAAQIESVRLWRAPDNTRLVFDLTGPADHKLFTLSSPERIVIDISGASFSASTSDLPLKDTPLTGLRSAPRDGSDLRVVLDLSRGVKPKSFSLPPNQQYGHRLVIDLYDSEPQPRLPATAEPSASPLPQTPSRSVVEAGQRDIIVALDAGHGGEDPGAIGHNKALEKNVVLAIAKELKGMIDAEPGFKAVLVRTGDYFIPLRKRTEIARKNNADLFVSIHADAFTRPSAFGASVFALSDRGATSETARLLADRENRSDLIGGVGGVSLDNRDQVLASVLLDLSMTATLSASLDVGQQVLSSISKLTPLHKRRVEQAGFMVLKSPDIPSILVETGFISNPGEARKLVTRSHQQGLARAMHSGILGYFHRNPPPGTRIAALKNSGKLAQGPREHTVTRGDTLSMIATRYEVSLASLRQANRLGSDQIRVGQVLQVPAGNMLVKNDP</sequence>
<evidence type="ECO:0000256" key="9">
    <source>
        <dbReference type="ARBA" id="ARBA00074581"/>
    </source>
</evidence>
<evidence type="ECO:0000259" key="11">
    <source>
        <dbReference type="PROSITE" id="PS51782"/>
    </source>
</evidence>
<keyword evidence="7" id="KW-0378">Hydrolase</keyword>
<comment type="subcellular location">
    <subcellularLocation>
        <location evidence="2">Periplasm</location>
    </subcellularLocation>
</comment>
<dbReference type="SMART" id="SM00257">
    <property type="entry name" value="LysM"/>
    <property type="match status" value="1"/>
</dbReference>
<dbReference type="Gene3D" id="3.40.630.40">
    <property type="entry name" value="Zn-dependent exopeptidases"/>
    <property type="match status" value="1"/>
</dbReference>
<organism evidence="12 13">
    <name type="scientific">Halopseudomonas litoralis</name>
    <dbReference type="NCBI Taxonomy" id="797277"/>
    <lineage>
        <taxon>Bacteria</taxon>
        <taxon>Pseudomonadati</taxon>
        <taxon>Pseudomonadota</taxon>
        <taxon>Gammaproteobacteria</taxon>
        <taxon>Pseudomonadales</taxon>
        <taxon>Pseudomonadaceae</taxon>
        <taxon>Halopseudomonas</taxon>
    </lineage>
</organism>
<dbReference type="InterPro" id="IPR036779">
    <property type="entry name" value="LysM_dom_sf"/>
</dbReference>
<dbReference type="GO" id="GO:0030288">
    <property type="term" value="C:outer membrane-bounded periplasmic space"/>
    <property type="evidence" value="ECO:0007669"/>
    <property type="project" value="TreeGrafter"/>
</dbReference>
<keyword evidence="13" id="KW-1185">Reference proteome</keyword>
<dbReference type="PANTHER" id="PTHR30404">
    <property type="entry name" value="N-ACETYLMURAMOYL-L-ALANINE AMIDASE"/>
    <property type="match status" value="1"/>
</dbReference>
<dbReference type="SUPFAM" id="SSF53187">
    <property type="entry name" value="Zn-dependent exopeptidases"/>
    <property type="match status" value="1"/>
</dbReference>
<evidence type="ECO:0000256" key="10">
    <source>
        <dbReference type="SAM" id="MobiDB-lite"/>
    </source>
</evidence>
<dbReference type="Gene3D" id="3.10.350.10">
    <property type="entry name" value="LysM domain"/>
    <property type="match status" value="1"/>
</dbReference>
<dbReference type="Gene3D" id="2.60.40.3500">
    <property type="match status" value="1"/>
</dbReference>
<comment type="catalytic activity">
    <reaction evidence="1">
        <text>Hydrolyzes the link between N-acetylmuramoyl residues and L-amino acid residues in certain cell-wall glycopeptides.</text>
        <dbReference type="EC" id="3.5.1.28"/>
    </reaction>
</comment>
<evidence type="ECO:0000256" key="4">
    <source>
        <dbReference type="ARBA" id="ARBA00011901"/>
    </source>
</evidence>
<dbReference type="EC" id="3.5.1.28" evidence="4"/>
<evidence type="ECO:0000256" key="8">
    <source>
        <dbReference type="ARBA" id="ARBA00023316"/>
    </source>
</evidence>
<keyword evidence="8" id="KW-0961">Cell wall biogenesis/degradation</keyword>
<evidence type="ECO:0000256" key="1">
    <source>
        <dbReference type="ARBA" id="ARBA00001561"/>
    </source>
</evidence>
<keyword evidence="6" id="KW-0574">Periplasm</keyword>
<dbReference type="InterPro" id="IPR050695">
    <property type="entry name" value="N-acetylmuramoyl_amidase_3"/>
</dbReference>
<dbReference type="Pfam" id="PF01476">
    <property type="entry name" value="LysM"/>
    <property type="match status" value="1"/>
</dbReference>
<evidence type="ECO:0000313" key="13">
    <source>
        <dbReference type="Proteomes" id="UP000243426"/>
    </source>
</evidence>